<dbReference type="InterPro" id="IPR000537">
    <property type="entry name" value="UbiA_prenyltransferase"/>
</dbReference>
<protein>
    <recommendedName>
        <fullName evidence="7">UbiA prenyltransferase family protein</fullName>
    </recommendedName>
</protein>
<accession>A0A6C0D396</accession>
<keyword evidence="2 5" id="KW-0812">Transmembrane</keyword>
<proteinExistence type="predicted"/>
<dbReference type="GO" id="GO:0016765">
    <property type="term" value="F:transferase activity, transferring alkyl or aryl (other than methyl) groups"/>
    <property type="evidence" value="ECO:0007669"/>
    <property type="project" value="InterPro"/>
</dbReference>
<feature type="transmembrane region" description="Helical" evidence="5">
    <location>
        <begin position="173"/>
        <end position="193"/>
    </location>
</feature>
<name>A0A6C0D396_9ZZZZ</name>
<dbReference type="Pfam" id="PF01040">
    <property type="entry name" value="UbiA"/>
    <property type="match status" value="1"/>
</dbReference>
<keyword evidence="4 5" id="KW-0472">Membrane</keyword>
<dbReference type="PANTHER" id="PTHR42723">
    <property type="entry name" value="CHLOROPHYLL SYNTHASE"/>
    <property type="match status" value="1"/>
</dbReference>
<evidence type="ECO:0000256" key="1">
    <source>
        <dbReference type="ARBA" id="ARBA00004141"/>
    </source>
</evidence>
<dbReference type="InterPro" id="IPR044878">
    <property type="entry name" value="UbiA_sf"/>
</dbReference>
<evidence type="ECO:0000256" key="3">
    <source>
        <dbReference type="ARBA" id="ARBA00022989"/>
    </source>
</evidence>
<evidence type="ECO:0008006" key="7">
    <source>
        <dbReference type="Google" id="ProtNLM"/>
    </source>
</evidence>
<feature type="transmembrane region" description="Helical" evidence="5">
    <location>
        <begin position="243"/>
        <end position="263"/>
    </location>
</feature>
<sequence length="329" mass="37649">MKFTWILLLFYFLTPFNVTALCNMKPKTVLYMNSSSRNNMKPKSQSILNLIRYKNIAPTALLTFSGAWITNPSMQSMLTSPMFLTALTSTICIMSASMAINDIYDIDIDKTNNPLRPLVTGELTIKEAKIVTAVLLGVTEYISCVYLPEHLRHIVHIAILDIVFYTKYLKPVLFLKNVSCASIVAFAVYFGGLSNMMISNPINMALLQMATQMVFFGSLHNELLLDIYDETGDRLNQINTVPVVYGIQNTWTIVYIFTNLNILLNMYQMTQLFDLSKGVFLFIVYIPFLYNLINVKRYNYSKEMAKYAVNESTKPMLFILLYLCWLTTI</sequence>
<organism evidence="6">
    <name type="scientific">viral metagenome</name>
    <dbReference type="NCBI Taxonomy" id="1070528"/>
    <lineage>
        <taxon>unclassified sequences</taxon>
        <taxon>metagenomes</taxon>
        <taxon>organismal metagenomes</taxon>
    </lineage>
</organism>
<dbReference type="EMBL" id="MN739530">
    <property type="protein sequence ID" value="QHT10987.1"/>
    <property type="molecule type" value="Genomic_DNA"/>
</dbReference>
<evidence type="ECO:0000256" key="5">
    <source>
        <dbReference type="SAM" id="Phobius"/>
    </source>
</evidence>
<evidence type="ECO:0000313" key="6">
    <source>
        <dbReference type="EMBL" id="QHT10987.1"/>
    </source>
</evidence>
<feature type="transmembrane region" description="Helical" evidence="5">
    <location>
        <begin position="275"/>
        <end position="293"/>
    </location>
</feature>
<dbReference type="AlphaFoldDB" id="A0A6C0D396"/>
<dbReference type="GO" id="GO:0016020">
    <property type="term" value="C:membrane"/>
    <property type="evidence" value="ECO:0007669"/>
    <property type="project" value="UniProtKB-SubCell"/>
</dbReference>
<dbReference type="InterPro" id="IPR050475">
    <property type="entry name" value="Prenyltransferase_related"/>
</dbReference>
<evidence type="ECO:0000256" key="2">
    <source>
        <dbReference type="ARBA" id="ARBA00022692"/>
    </source>
</evidence>
<feature type="transmembrane region" description="Helical" evidence="5">
    <location>
        <begin position="82"/>
        <end position="100"/>
    </location>
</feature>
<keyword evidence="3 5" id="KW-1133">Transmembrane helix</keyword>
<dbReference type="PANTHER" id="PTHR42723:SF1">
    <property type="entry name" value="CHLOROPHYLL SYNTHASE, CHLOROPLASTIC"/>
    <property type="match status" value="1"/>
</dbReference>
<evidence type="ECO:0000256" key="4">
    <source>
        <dbReference type="ARBA" id="ARBA00023136"/>
    </source>
</evidence>
<comment type="subcellular location">
    <subcellularLocation>
        <location evidence="1">Membrane</location>
        <topology evidence="1">Multi-pass membrane protein</topology>
    </subcellularLocation>
</comment>
<dbReference type="Gene3D" id="1.10.357.140">
    <property type="entry name" value="UbiA prenyltransferase"/>
    <property type="match status" value="1"/>
</dbReference>
<reference evidence="6" key="1">
    <citation type="journal article" date="2020" name="Nature">
        <title>Giant virus diversity and host interactions through global metagenomics.</title>
        <authorList>
            <person name="Schulz F."/>
            <person name="Roux S."/>
            <person name="Paez-Espino D."/>
            <person name="Jungbluth S."/>
            <person name="Walsh D.A."/>
            <person name="Denef V.J."/>
            <person name="McMahon K.D."/>
            <person name="Konstantinidis K.T."/>
            <person name="Eloe-Fadrosh E.A."/>
            <person name="Kyrpides N.C."/>
            <person name="Woyke T."/>
        </authorList>
    </citation>
    <scope>NUCLEOTIDE SEQUENCE</scope>
    <source>
        <strain evidence="6">GVMAG-M-3300023174-111</strain>
    </source>
</reference>